<dbReference type="AlphaFoldDB" id="A0A179DNU2"/>
<comment type="subcellular location">
    <subcellularLocation>
        <location evidence="1">Cell outer membrane</location>
        <topology evidence="1">Multi-pass membrane protein</topology>
    </subcellularLocation>
</comment>
<name>A0A179DNU2_9SPHI</name>
<reference evidence="3 4" key="1">
    <citation type="submission" date="2016-04" db="EMBL/GenBank/DDBJ databases">
        <authorList>
            <person name="Evans L.H."/>
            <person name="Alamgir A."/>
            <person name="Owens N."/>
            <person name="Weber N.D."/>
            <person name="Virtaneva K."/>
            <person name="Barbian K."/>
            <person name="Babar A."/>
            <person name="Rosenke K."/>
        </authorList>
    </citation>
    <scope>NUCLEOTIDE SEQUENCE [LARGE SCALE GENOMIC DNA]</scope>
    <source>
        <strain evidence="3 4">CCM 8644</strain>
    </source>
</reference>
<gene>
    <name evidence="3" type="ORF">A5893_02540</name>
</gene>
<dbReference type="InterPro" id="IPR037066">
    <property type="entry name" value="Plug_dom_sf"/>
</dbReference>
<keyword evidence="4" id="KW-1185">Reference proteome</keyword>
<reference evidence="3 4" key="2">
    <citation type="submission" date="2016-06" db="EMBL/GenBank/DDBJ databases">
        <title>Pedobacter psychrophilus sp. nov., isolated from Antarctic fragmentary rock.</title>
        <authorList>
            <person name="Svec P."/>
        </authorList>
    </citation>
    <scope>NUCLEOTIDE SEQUENCE [LARGE SCALE GENOMIC DNA]</scope>
    <source>
        <strain evidence="3 4">CCM 8644</strain>
    </source>
</reference>
<evidence type="ECO:0000313" key="3">
    <source>
        <dbReference type="EMBL" id="OAQ42400.1"/>
    </source>
</evidence>
<accession>A0A179DNU2</accession>
<dbReference type="InterPro" id="IPR039426">
    <property type="entry name" value="TonB-dep_rcpt-like"/>
</dbReference>
<comment type="similarity">
    <text evidence="1">Belongs to the TonB-dependent receptor family.</text>
</comment>
<comment type="caution">
    <text evidence="3">The sequence shown here is derived from an EMBL/GenBank/DDBJ whole genome shotgun (WGS) entry which is preliminary data.</text>
</comment>
<evidence type="ECO:0000256" key="1">
    <source>
        <dbReference type="PROSITE-ProRule" id="PRU01360"/>
    </source>
</evidence>
<feature type="domain" description="TonB-dependent receptor plug" evidence="2">
    <location>
        <begin position="71"/>
        <end position="182"/>
    </location>
</feature>
<dbReference type="NCBIfam" id="TIGR04057">
    <property type="entry name" value="SusC_RagA_signa"/>
    <property type="match status" value="1"/>
</dbReference>
<dbReference type="GO" id="GO:0009279">
    <property type="term" value="C:cell outer membrane"/>
    <property type="evidence" value="ECO:0007669"/>
    <property type="project" value="UniProtKB-SubCell"/>
</dbReference>
<dbReference type="EMBL" id="LWHJ01000011">
    <property type="protein sequence ID" value="OAQ42400.1"/>
    <property type="molecule type" value="Genomic_DNA"/>
</dbReference>
<dbReference type="RefSeq" id="WP_068821431.1">
    <property type="nucleotide sequence ID" value="NZ_LWHJ01000011.1"/>
</dbReference>
<dbReference type="PROSITE" id="PS52016">
    <property type="entry name" value="TONB_DEPENDENT_REC_3"/>
    <property type="match status" value="1"/>
</dbReference>
<evidence type="ECO:0000259" key="2">
    <source>
        <dbReference type="Pfam" id="PF07715"/>
    </source>
</evidence>
<sequence>MKLKYYYKGIFLISILLTGFSLISQAQKNETRDSIFKRDSLLKADGMKLPFSLSQKKEVNIAFGTLPSNLVTSSISTVSGDEIKQNFNTNLGSSLYGRLTGLTVSQPNSEPGAATAGFTMRGRNTFGDGDNSPLIIIDGFIGGGSGLGSVFSQLLPEEIETITLLKDASATAIYGARGANGVLLVTTKKGGYNSLKVDFSTRQGFQYAANLPQFLNAGDYATLFNEGLQNDGQPVRYSQADIDAYRSGSDPIFHPNVNWYDEVLRDVVPVSSYNLNFNGGDSTVRYFVMLNALGNQGLYKNFGDDFEESSNSTYNRYNFRSNVDINLSKNLSASFKLAGSLEQKDNPFGYTTEGQFNLLASLPPNAFPVRNPNGTYGGSNIFANPVANLESTGFYSSNSRTLQTALRLTQKLDFITKGLNVSGVVSINNYFIAGTQKTKGYGRFAITGKDAVSGNPTYAPIIGQTTTLSAAEITRDQYRNYEIQGSLNYDRKFGKHYLNGLAMISTDNSILSRLSGDVGSGTDPYKHNSLAGRLTYAYNQTYIAEFSAGYMGSERFAEDRRYGFFPAGSLGWVISNESFLSKNSNINFLKLRASYGLTGNDNIYLGSSNGRYPFFQNYNFDGSEGVLANPFFTWEKENTLNLGLDAKLFKILDLNFDIYNRKRRDILVSPTGTVPVIIGATLPLLNQGKTTSKGFETSLGLNGGKTKKLNYFVSTNFSYFKNTIDFDAQGIQLNDGLVNAGALNGQPRRLKAIGFFTQDEINQRATNPSLFPAPIDGNVRAGDLKYQDVGGPNGIPDGIIDDNDLIAIGDPGIPRITVGLTTGLSFKNFDLNMVFQAVTNNSVYLGGSTFQAFQNNGQVSTIAIGRWTPENAETATYPRLSASNNLNNFRNSSFWNRDGSFIKLRSAELGYSLPSKISNSVRVNNARLFVQGTNIFSLDKVEYGDSEALTGYPVLKTFIVGARIGF</sequence>
<dbReference type="SUPFAM" id="SSF56935">
    <property type="entry name" value="Porins"/>
    <property type="match status" value="1"/>
</dbReference>
<dbReference type="Proteomes" id="UP000078459">
    <property type="component" value="Unassembled WGS sequence"/>
</dbReference>
<dbReference type="InterPro" id="IPR023996">
    <property type="entry name" value="TonB-dep_OMP_SusC/RagA"/>
</dbReference>
<dbReference type="Gene3D" id="2.170.130.10">
    <property type="entry name" value="TonB-dependent receptor, plug domain"/>
    <property type="match status" value="1"/>
</dbReference>
<proteinExistence type="inferred from homology"/>
<keyword evidence="1" id="KW-1134">Transmembrane beta strand</keyword>
<dbReference type="Pfam" id="PF07715">
    <property type="entry name" value="Plug"/>
    <property type="match status" value="1"/>
</dbReference>
<evidence type="ECO:0000313" key="4">
    <source>
        <dbReference type="Proteomes" id="UP000078459"/>
    </source>
</evidence>
<keyword evidence="1" id="KW-0472">Membrane</keyword>
<dbReference type="STRING" id="1826909.A5893_02540"/>
<dbReference type="OrthoDB" id="9768177at2"/>
<keyword evidence="1" id="KW-0998">Cell outer membrane</keyword>
<keyword evidence="1" id="KW-0812">Transmembrane</keyword>
<organism evidence="3 4">
    <name type="scientific">Pedobacter psychrophilus</name>
    <dbReference type="NCBI Taxonomy" id="1826909"/>
    <lineage>
        <taxon>Bacteria</taxon>
        <taxon>Pseudomonadati</taxon>
        <taxon>Bacteroidota</taxon>
        <taxon>Sphingobacteriia</taxon>
        <taxon>Sphingobacteriales</taxon>
        <taxon>Sphingobacteriaceae</taxon>
        <taxon>Pedobacter</taxon>
    </lineage>
</organism>
<protein>
    <submittedName>
        <fullName evidence="3">SusC/RagA family TonB-linked outer membrane protein</fullName>
    </submittedName>
</protein>
<dbReference type="NCBIfam" id="TIGR04056">
    <property type="entry name" value="OMP_RagA_SusC"/>
    <property type="match status" value="1"/>
</dbReference>
<keyword evidence="1" id="KW-0813">Transport</keyword>
<dbReference type="InterPro" id="IPR012910">
    <property type="entry name" value="Plug_dom"/>
</dbReference>
<dbReference type="InterPro" id="IPR023997">
    <property type="entry name" value="TonB-dep_OMP_SusC/RagA_CS"/>
</dbReference>